<keyword evidence="1" id="KW-0175">Coiled coil</keyword>
<feature type="region of interest" description="Disordered" evidence="2">
    <location>
        <begin position="1"/>
        <end position="24"/>
    </location>
</feature>
<proteinExistence type="predicted"/>
<organism evidence="3 4">
    <name type="scientific">Phytophthora nicotianae P1976</name>
    <dbReference type="NCBI Taxonomy" id="1317066"/>
    <lineage>
        <taxon>Eukaryota</taxon>
        <taxon>Sar</taxon>
        <taxon>Stramenopiles</taxon>
        <taxon>Oomycota</taxon>
        <taxon>Peronosporomycetes</taxon>
        <taxon>Peronosporales</taxon>
        <taxon>Peronosporaceae</taxon>
        <taxon>Phytophthora</taxon>
    </lineage>
</organism>
<name>A0A080ZTV4_PHYNI</name>
<reference evidence="3 4" key="1">
    <citation type="submission" date="2013-11" db="EMBL/GenBank/DDBJ databases">
        <title>The Genome Sequence of Phytophthora parasitica P1976.</title>
        <authorList>
            <consortium name="The Broad Institute Genomics Platform"/>
            <person name="Russ C."/>
            <person name="Tyler B."/>
            <person name="Panabieres F."/>
            <person name="Shan W."/>
            <person name="Tripathy S."/>
            <person name="Grunwald N."/>
            <person name="Machado M."/>
            <person name="Johnson C.S."/>
            <person name="Walker B."/>
            <person name="Young S."/>
            <person name="Zeng Q."/>
            <person name="Gargeya S."/>
            <person name="Fitzgerald M."/>
            <person name="Haas B."/>
            <person name="Abouelleil A."/>
            <person name="Allen A.W."/>
            <person name="Alvarado L."/>
            <person name="Arachchi H.M."/>
            <person name="Berlin A.M."/>
            <person name="Chapman S.B."/>
            <person name="Gainer-Dewar J."/>
            <person name="Goldberg J."/>
            <person name="Griggs A."/>
            <person name="Gujja S."/>
            <person name="Hansen M."/>
            <person name="Howarth C."/>
            <person name="Imamovic A."/>
            <person name="Ireland A."/>
            <person name="Larimer J."/>
            <person name="McCowan C."/>
            <person name="Murphy C."/>
            <person name="Pearson M."/>
            <person name="Poon T.W."/>
            <person name="Priest M."/>
            <person name="Roberts A."/>
            <person name="Saif S."/>
            <person name="Shea T."/>
            <person name="Sisk P."/>
            <person name="Sykes S."/>
            <person name="Wortman J."/>
            <person name="Nusbaum C."/>
            <person name="Birren B."/>
        </authorList>
    </citation>
    <scope>NUCLEOTIDE SEQUENCE [LARGE SCALE GENOMIC DNA]</scope>
    <source>
        <strain evidence="3 4">P1976</strain>
    </source>
</reference>
<evidence type="ECO:0000313" key="3">
    <source>
        <dbReference type="EMBL" id="ETO70065.1"/>
    </source>
</evidence>
<sequence length="379" mass="43505">MECQLDTADAQDPVSEKSSRLPTEESVALVVPDTRNAKLRKRKTRRIIKCRVYRSGSKAECDELRRQEADLRQEMLRLQQLNKAEKEKHDACQSHAYWIWKDLASRLRVERDDAEAQQQQLRSTMLNQAMYIDTLLKIMDEQSSNSTWFVDNNEPPESFNRPIQELEARFLQTDAVFQAASSSLSRDISRATDQGGTDGGVHFFYPQLRLVLPSPLHETSNTLWQLGQCLFSDKPDYVEYYSIKDPEHTFIATFVDTNVLETGDILRSSQLYIARRFVQDNRIVIIWRLIIEGNDSFQGIKSDETGWCRFLPSEDAMEPGTTIEVCIHRVPVHSTAPVSCELDVSLFFSLVHETSQDILTKVVSTMENVLLQKALAHIM</sequence>
<evidence type="ECO:0008006" key="5">
    <source>
        <dbReference type="Google" id="ProtNLM"/>
    </source>
</evidence>
<protein>
    <recommendedName>
        <fullName evidence="5">START domain-containing protein</fullName>
    </recommendedName>
</protein>
<accession>A0A080ZTV4</accession>
<evidence type="ECO:0000256" key="1">
    <source>
        <dbReference type="SAM" id="Coils"/>
    </source>
</evidence>
<dbReference type="AlphaFoldDB" id="A0A080ZTV4"/>
<feature type="coiled-coil region" evidence="1">
    <location>
        <begin position="54"/>
        <end position="124"/>
    </location>
</feature>
<dbReference type="OrthoDB" id="129101at2759"/>
<dbReference type="EMBL" id="ANJA01002415">
    <property type="protein sequence ID" value="ETO70065.1"/>
    <property type="molecule type" value="Genomic_DNA"/>
</dbReference>
<comment type="caution">
    <text evidence="3">The sequence shown here is derived from an EMBL/GenBank/DDBJ whole genome shotgun (WGS) entry which is preliminary data.</text>
</comment>
<dbReference type="Proteomes" id="UP000028582">
    <property type="component" value="Unassembled WGS sequence"/>
</dbReference>
<gene>
    <name evidence="3" type="ORF">F444_13424</name>
</gene>
<evidence type="ECO:0000313" key="4">
    <source>
        <dbReference type="Proteomes" id="UP000028582"/>
    </source>
</evidence>
<feature type="compositionally biased region" description="Basic and acidic residues" evidence="2">
    <location>
        <begin position="14"/>
        <end position="23"/>
    </location>
</feature>
<evidence type="ECO:0000256" key="2">
    <source>
        <dbReference type="SAM" id="MobiDB-lite"/>
    </source>
</evidence>